<name>A0ABD5ECE9_9ACTN</name>
<evidence type="ECO:0000256" key="1">
    <source>
        <dbReference type="SAM" id="MobiDB-lite"/>
    </source>
</evidence>
<keyword evidence="2" id="KW-1133">Transmembrane helix</keyword>
<evidence type="ECO:0000256" key="2">
    <source>
        <dbReference type="SAM" id="Phobius"/>
    </source>
</evidence>
<keyword evidence="2" id="KW-0472">Membrane</keyword>
<feature type="transmembrane region" description="Helical" evidence="2">
    <location>
        <begin position="32"/>
        <end position="50"/>
    </location>
</feature>
<evidence type="ECO:0000313" key="3">
    <source>
        <dbReference type="EMBL" id="MDT0419124.1"/>
    </source>
</evidence>
<protein>
    <recommendedName>
        <fullName evidence="5">Serine/threonine protein kinase</fullName>
    </recommendedName>
</protein>
<reference evidence="4" key="1">
    <citation type="submission" date="2023-07" db="EMBL/GenBank/DDBJ databases">
        <title>30 novel species of actinomycetes from the DSMZ collection.</title>
        <authorList>
            <person name="Nouioui I."/>
        </authorList>
    </citation>
    <scope>NUCLEOTIDE SEQUENCE [LARGE SCALE GENOMIC DNA]</scope>
    <source>
        <strain evidence="4">DSM 41982</strain>
    </source>
</reference>
<evidence type="ECO:0000313" key="4">
    <source>
        <dbReference type="Proteomes" id="UP001183607"/>
    </source>
</evidence>
<sequence length="270" mass="29425">MNLRGRGQRDEEGEPGTPAVPGSRRPRGATTLLLVAAAVLGLGGGTAYGYHVQADRHPKPLPPLAQSGLSYPKKALPADAKGSRPSLEENQDHQLVYRGGLDRLLLPLPKGWRQDEEGHKTFGEGFDRSGDLALNVYDYVYPAEVLEEELVGGFARIAGDDWSGPGELSGQIRLVDYAPRSRAQARNVASDRAGGITMDETYQDVRTLNGPPGVRIFTWKEPAEAGYAPSWSGRVIGSRGSVLIDLTFWDNKPLDEKLLTGLAKKQWERL</sequence>
<organism evidence="3 4">
    <name type="scientific">Streptomyces evansiae</name>
    <dbReference type="NCBI Taxonomy" id="3075535"/>
    <lineage>
        <taxon>Bacteria</taxon>
        <taxon>Bacillati</taxon>
        <taxon>Actinomycetota</taxon>
        <taxon>Actinomycetes</taxon>
        <taxon>Kitasatosporales</taxon>
        <taxon>Streptomycetaceae</taxon>
        <taxon>Streptomyces</taxon>
    </lineage>
</organism>
<dbReference type="Proteomes" id="UP001183607">
    <property type="component" value="Unassembled WGS sequence"/>
</dbReference>
<gene>
    <name evidence="3" type="ORF">RM574_26945</name>
</gene>
<dbReference type="AlphaFoldDB" id="A0ABD5ECE9"/>
<proteinExistence type="predicted"/>
<accession>A0ABD5ECE9</accession>
<dbReference type="EMBL" id="JAVRER010000064">
    <property type="protein sequence ID" value="MDT0419124.1"/>
    <property type="molecule type" value="Genomic_DNA"/>
</dbReference>
<evidence type="ECO:0008006" key="5">
    <source>
        <dbReference type="Google" id="ProtNLM"/>
    </source>
</evidence>
<dbReference type="RefSeq" id="WP_093854195.1">
    <property type="nucleotide sequence ID" value="NZ_JAVRER010000064.1"/>
</dbReference>
<feature type="region of interest" description="Disordered" evidence="1">
    <location>
        <begin position="1"/>
        <end position="27"/>
    </location>
</feature>
<keyword evidence="2" id="KW-0812">Transmembrane</keyword>
<feature type="region of interest" description="Disordered" evidence="1">
    <location>
        <begin position="58"/>
        <end position="93"/>
    </location>
</feature>
<comment type="caution">
    <text evidence="3">The sequence shown here is derived from an EMBL/GenBank/DDBJ whole genome shotgun (WGS) entry which is preliminary data.</text>
</comment>